<reference evidence="1 2" key="1">
    <citation type="submission" date="2023-11" db="EMBL/GenBank/DDBJ databases">
        <authorList>
            <person name="Okamura Y."/>
        </authorList>
    </citation>
    <scope>NUCLEOTIDE SEQUENCE [LARGE SCALE GENOMIC DNA]</scope>
</reference>
<sequence>MRLKNRAAYQKTTVLEALVNLFIWLHMLEDYLPSTWYSCAYRTKSGAWLRQAARGRHTLNQVPGTCTDAFLKTAFIAVYNRPPHTNT</sequence>
<gene>
    <name evidence="1" type="ORF">LNINA_LOCUS13049</name>
</gene>
<name>A0AAV1JX73_9NEOP</name>
<protein>
    <submittedName>
        <fullName evidence="1">Uncharacterized protein</fullName>
    </submittedName>
</protein>
<evidence type="ECO:0000313" key="2">
    <source>
        <dbReference type="Proteomes" id="UP001497472"/>
    </source>
</evidence>
<organism evidence="1 2">
    <name type="scientific">Leptosia nina</name>
    <dbReference type="NCBI Taxonomy" id="320188"/>
    <lineage>
        <taxon>Eukaryota</taxon>
        <taxon>Metazoa</taxon>
        <taxon>Ecdysozoa</taxon>
        <taxon>Arthropoda</taxon>
        <taxon>Hexapoda</taxon>
        <taxon>Insecta</taxon>
        <taxon>Pterygota</taxon>
        <taxon>Neoptera</taxon>
        <taxon>Endopterygota</taxon>
        <taxon>Lepidoptera</taxon>
        <taxon>Glossata</taxon>
        <taxon>Ditrysia</taxon>
        <taxon>Papilionoidea</taxon>
        <taxon>Pieridae</taxon>
        <taxon>Pierinae</taxon>
        <taxon>Leptosia</taxon>
    </lineage>
</organism>
<accession>A0AAV1JX73</accession>
<proteinExistence type="predicted"/>
<dbReference type="Proteomes" id="UP001497472">
    <property type="component" value="Unassembled WGS sequence"/>
</dbReference>
<dbReference type="AlphaFoldDB" id="A0AAV1JX73"/>
<dbReference type="EMBL" id="CAVLEF010000265">
    <property type="protein sequence ID" value="CAK1554111.1"/>
    <property type="molecule type" value="Genomic_DNA"/>
</dbReference>
<comment type="caution">
    <text evidence="1">The sequence shown here is derived from an EMBL/GenBank/DDBJ whole genome shotgun (WGS) entry which is preliminary data.</text>
</comment>
<keyword evidence="2" id="KW-1185">Reference proteome</keyword>
<evidence type="ECO:0000313" key="1">
    <source>
        <dbReference type="EMBL" id="CAK1554111.1"/>
    </source>
</evidence>